<dbReference type="OrthoDB" id="2143914at2759"/>
<protein>
    <submittedName>
        <fullName evidence="4">Transcription factor MYB44</fullName>
    </submittedName>
</protein>
<dbReference type="Gene3D" id="1.10.10.60">
    <property type="entry name" value="Homeodomain-like"/>
    <property type="match status" value="1"/>
</dbReference>
<evidence type="ECO:0000313" key="5">
    <source>
        <dbReference type="Proteomes" id="UP000324585"/>
    </source>
</evidence>
<dbReference type="EMBL" id="VRMN01000013">
    <property type="protein sequence ID" value="KAA8491430.1"/>
    <property type="molecule type" value="Genomic_DNA"/>
</dbReference>
<comment type="caution">
    <text evidence="4">The sequence shown here is derived from an EMBL/GenBank/DDBJ whole genome shotgun (WGS) entry which is preliminary data.</text>
</comment>
<dbReference type="Proteomes" id="UP000324585">
    <property type="component" value="Unassembled WGS sequence"/>
</dbReference>
<name>A0A5J4YKJ9_PORPP</name>
<dbReference type="InterPro" id="IPR001005">
    <property type="entry name" value="SANT/Myb"/>
</dbReference>
<reference evidence="5" key="1">
    <citation type="journal article" date="2019" name="Nat. Commun.">
        <title>Expansion of phycobilisome linker gene families in mesophilic red algae.</title>
        <authorList>
            <person name="Lee J."/>
            <person name="Kim D."/>
            <person name="Bhattacharya D."/>
            <person name="Yoon H.S."/>
        </authorList>
    </citation>
    <scope>NUCLEOTIDE SEQUENCE [LARGE SCALE GENOMIC DNA]</scope>
    <source>
        <strain evidence="5">CCMP 1328</strain>
    </source>
</reference>
<dbReference type="InterPro" id="IPR017930">
    <property type="entry name" value="Myb_dom"/>
</dbReference>
<evidence type="ECO:0000259" key="2">
    <source>
        <dbReference type="PROSITE" id="PS50090"/>
    </source>
</evidence>
<accession>A0A5J4YKJ9</accession>
<evidence type="ECO:0000313" key="4">
    <source>
        <dbReference type="EMBL" id="KAA8491430.1"/>
    </source>
</evidence>
<dbReference type="GO" id="GO:0005634">
    <property type="term" value="C:nucleus"/>
    <property type="evidence" value="ECO:0007669"/>
    <property type="project" value="TreeGrafter"/>
</dbReference>
<dbReference type="AlphaFoldDB" id="A0A5J4YKJ9"/>
<evidence type="ECO:0000256" key="1">
    <source>
        <dbReference type="SAM" id="MobiDB-lite"/>
    </source>
</evidence>
<feature type="domain" description="Myb-like" evidence="2">
    <location>
        <begin position="304"/>
        <end position="355"/>
    </location>
</feature>
<keyword evidence="5" id="KW-1185">Reference proteome</keyword>
<dbReference type="SMART" id="SM00717">
    <property type="entry name" value="SANT"/>
    <property type="match status" value="1"/>
</dbReference>
<dbReference type="Pfam" id="PF00249">
    <property type="entry name" value="Myb_DNA-binding"/>
    <property type="match status" value="1"/>
</dbReference>
<dbReference type="InterPro" id="IPR009057">
    <property type="entry name" value="Homeodomain-like_sf"/>
</dbReference>
<feature type="compositionally biased region" description="Low complexity" evidence="1">
    <location>
        <begin position="240"/>
        <end position="252"/>
    </location>
</feature>
<dbReference type="GO" id="GO:0000978">
    <property type="term" value="F:RNA polymerase II cis-regulatory region sequence-specific DNA binding"/>
    <property type="evidence" value="ECO:0007669"/>
    <property type="project" value="TreeGrafter"/>
</dbReference>
<sequence>MRAPVGLIEHRRAHIWCDAGVRRGHRVGTYSSGTWKADRNQVEQTVQNGRLAGRGRRARALLSDVTACERGSMLGALRGSEKHQFSHMEIPPSGSLARRGNPVMSVATQEPRTSSMRAGLPHPPLYNAHSHSGSMPLLSPAIRSVSSDTGTAGSAATSFAQMYVGSSVPAAVSMDMGAPKLREISTCSPPDSMLKDGFKSIPIAMLLNPGMTSGATPTEQESTAMPGALRKQNSGSGVPSSQYAHHQHAQQSRLPSVDFGGIDGRGRLGSGDSSASHPGAACDGMIKQERSPGGSGPCMDSNKNARRIKHFWMPEEDDLVLELVERHGPRNWDQLATHFPLRTGQQVRLRYNNYLRYSEQEKHAMFTPEQDRIIMEAGQQGSRKWSVVARDMGRSYTAQRSGRPIEGHENGQGWRWAGIDDRSDGNVAAAATSAGAGDHSALVAAGRRRWREPPHHMGCPIRSMIDVHAM</sequence>
<gene>
    <name evidence="4" type="ORF">FVE85_2445</name>
</gene>
<dbReference type="PANTHER" id="PTHR45614">
    <property type="entry name" value="MYB PROTEIN-RELATED"/>
    <property type="match status" value="1"/>
</dbReference>
<feature type="compositionally biased region" description="Polar residues" evidence="1">
    <location>
        <begin position="210"/>
        <end position="223"/>
    </location>
</feature>
<dbReference type="CDD" id="cd00167">
    <property type="entry name" value="SANT"/>
    <property type="match status" value="1"/>
</dbReference>
<dbReference type="PROSITE" id="PS51294">
    <property type="entry name" value="HTH_MYB"/>
    <property type="match status" value="1"/>
</dbReference>
<organism evidence="4 5">
    <name type="scientific">Porphyridium purpureum</name>
    <name type="common">Red alga</name>
    <name type="synonym">Porphyridium cruentum</name>
    <dbReference type="NCBI Taxonomy" id="35688"/>
    <lineage>
        <taxon>Eukaryota</taxon>
        <taxon>Rhodophyta</taxon>
        <taxon>Bangiophyceae</taxon>
        <taxon>Porphyridiales</taxon>
        <taxon>Porphyridiaceae</taxon>
        <taxon>Porphyridium</taxon>
    </lineage>
</organism>
<evidence type="ECO:0000259" key="3">
    <source>
        <dbReference type="PROSITE" id="PS51294"/>
    </source>
</evidence>
<dbReference type="PROSITE" id="PS50090">
    <property type="entry name" value="MYB_LIKE"/>
    <property type="match status" value="1"/>
</dbReference>
<proteinExistence type="predicted"/>
<feature type="domain" description="HTH myb-type" evidence="3">
    <location>
        <begin position="304"/>
        <end position="359"/>
    </location>
</feature>
<dbReference type="InterPro" id="IPR050560">
    <property type="entry name" value="MYB_TF"/>
</dbReference>
<dbReference type="GO" id="GO:0000981">
    <property type="term" value="F:DNA-binding transcription factor activity, RNA polymerase II-specific"/>
    <property type="evidence" value="ECO:0007669"/>
    <property type="project" value="TreeGrafter"/>
</dbReference>
<feature type="region of interest" description="Disordered" evidence="1">
    <location>
        <begin position="209"/>
        <end position="298"/>
    </location>
</feature>
<dbReference type="SUPFAM" id="SSF46689">
    <property type="entry name" value="Homeodomain-like"/>
    <property type="match status" value="1"/>
</dbReference>